<evidence type="ECO:0000256" key="10">
    <source>
        <dbReference type="ARBA" id="ARBA00023136"/>
    </source>
</evidence>
<dbReference type="AlphaFoldDB" id="A0A840ENT5"/>
<keyword evidence="7" id="KW-0630">Potassium</keyword>
<dbReference type="Proteomes" id="UP000551501">
    <property type="component" value="Unassembled WGS sequence"/>
</dbReference>
<comment type="similarity">
    <text evidence="2">Belongs to the TMEM175 family.</text>
</comment>
<evidence type="ECO:0000256" key="2">
    <source>
        <dbReference type="ARBA" id="ARBA00006920"/>
    </source>
</evidence>
<protein>
    <submittedName>
        <fullName evidence="14">Putative membrane protein</fullName>
    </submittedName>
</protein>
<keyword evidence="6" id="KW-0631">Potassium channel</keyword>
<keyword evidence="11" id="KW-0407">Ion channel</keyword>
<dbReference type="PANTHER" id="PTHR31462:SF5">
    <property type="entry name" value="ENDOSOMAL_LYSOSOMAL PROTON CHANNEL TMEM175"/>
    <property type="match status" value="1"/>
</dbReference>
<evidence type="ECO:0000256" key="13">
    <source>
        <dbReference type="SAM" id="Phobius"/>
    </source>
</evidence>
<keyword evidence="8 13" id="KW-1133">Transmembrane helix</keyword>
<evidence type="ECO:0000256" key="6">
    <source>
        <dbReference type="ARBA" id="ARBA00022826"/>
    </source>
</evidence>
<proteinExistence type="inferred from homology"/>
<reference evidence="14 15" key="1">
    <citation type="submission" date="2020-08" db="EMBL/GenBank/DDBJ databases">
        <title>Sequencing the genomes of 1000 actinobacteria strains.</title>
        <authorList>
            <person name="Klenk H.-P."/>
        </authorList>
    </citation>
    <scope>NUCLEOTIDE SEQUENCE [LARGE SCALE GENOMIC DNA]</scope>
    <source>
        <strain evidence="14 15">DSM 45298</strain>
    </source>
</reference>
<evidence type="ECO:0000256" key="4">
    <source>
        <dbReference type="ARBA" id="ARBA00022538"/>
    </source>
</evidence>
<dbReference type="GO" id="GO:0015252">
    <property type="term" value="F:proton channel activity"/>
    <property type="evidence" value="ECO:0007669"/>
    <property type="project" value="InterPro"/>
</dbReference>
<keyword evidence="4" id="KW-0633">Potassium transport</keyword>
<comment type="caution">
    <text evidence="14">The sequence shown here is derived from an EMBL/GenBank/DDBJ whole genome shotgun (WGS) entry which is preliminary data.</text>
</comment>
<dbReference type="RefSeq" id="WP_183369638.1">
    <property type="nucleotide sequence ID" value="NZ_BAABHL010000128.1"/>
</dbReference>
<evidence type="ECO:0000256" key="12">
    <source>
        <dbReference type="ARBA" id="ARBA00034430"/>
    </source>
</evidence>
<organism evidence="14 15">
    <name type="scientific">Gordonia humi</name>
    <dbReference type="NCBI Taxonomy" id="686429"/>
    <lineage>
        <taxon>Bacteria</taxon>
        <taxon>Bacillati</taxon>
        <taxon>Actinomycetota</taxon>
        <taxon>Actinomycetes</taxon>
        <taxon>Mycobacteriales</taxon>
        <taxon>Gordoniaceae</taxon>
        <taxon>Gordonia</taxon>
    </lineage>
</organism>
<evidence type="ECO:0000256" key="11">
    <source>
        <dbReference type="ARBA" id="ARBA00023303"/>
    </source>
</evidence>
<evidence type="ECO:0000256" key="7">
    <source>
        <dbReference type="ARBA" id="ARBA00022958"/>
    </source>
</evidence>
<keyword evidence="15" id="KW-1185">Reference proteome</keyword>
<evidence type="ECO:0000256" key="1">
    <source>
        <dbReference type="ARBA" id="ARBA00004141"/>
    </source>
</evidence>
<feature type="transmembrane region" description="Helical" evidence="13">
    <location>
        <begin position="85"/>
        <end position="109"/>
    </location>
</feature>
<evidence type="ECO:0000256" key="5">
    <source>
        <dbReference type="ARBA" id="ARBA00022692"/>
    </source>
</evidence>
<accession>A0A840ENT5</accession>
<dbReference type="EMBL" id="JACIFP010000001">
    <property type="protein sequence ID" value="MBB4134475.1"/>
    <property type="molecule type" value="Genomic_DNA"/>
</dbReference>
<comment type="catalytic activity">
    <reaction evidence="12">
        <text>K(+)(in) = K(+)(out)</text>
        <dbReference type="Rhea" id="RHEA:29463"/>
        <dbReference type="ChEBI" id="CHEBI:29103"/>
    </reaction>
</comment>
<evidence type="ECO:0000256" key="3">
    <source>
        <dbReference type="ARBA" id="ARBA00022448"/>
    </source>
</evidence>
<feature type="transmembrane region" description="Helical" evidence="13">
    <location>
        <begin position="18"/>
        <end position="36"/>
    </location>
</feature>
<evidence type="ECO:0000256" key="8">
    <source>
        <dbReference type="ARBA" id="ARBA00022989"/>
    </source>
</evidence>
<keyword evidence="3" id="KW-0813">Transport</keyword>
<keyword evidence="5 13" id="KW-0812">Transmembrane</keyword>
<sequence length="207" mass="22666">MTDSRAREAAFSTERTKAFVDAVVAIAMTLLILPLMESVGEAGDATTSSWLADHDEQLLSFVISFLVIAVFWLNHHRLFARVTSITTGLMWMTVAWMLTIVWLPVATAITGQMSDTGAEAMYIGTMVLTPTIALISRLYLRRRPELHDLSDAEQQSGIIENVAAVALFAVALVVAVTLPGVGYYALFVLFLAAPVQRMLRAAVRHRG</sequence>
<dbReference type="PANTHER" id="PTHR31462">
    <property type="entry name" value="ENDOSOMAL/LYSOSOMAL POTASSIUM CHANNEL TMEM175"/>
    <property type="match status" value="1"/>
</dbReference>
<name>A0A840ENT5_9ACTN</name>
<evidence type="ECO:0000256" key="9">
    <source>
        <dbReference type="ARBA" id="ARBA00023065"/>
    </source>
</evidence>
<dbReference type="GO" id="GO:0016020">
    <property type="term" value="C:membrane"/>
    <property type="evidence" value="ECO:0007669"/>
    <property type="project" value="UniProtKB-SubCell"/>
</dbReference>
<comment type="subcellular location">
    <subcellularLocation>
        <location evidence="1">Membrane</location>
        <topology evidence="1">Multi-pass membrane protein</topology>
    </subcellularLocation>
</comment>
<keyword evidence="9" id="KW-0406">Ion transport</keyword>
<feature type="transmembrane region" description="Helical" evidence="13">
    <location>
        <begin position="161"/>
        <end position="178"/>
    </location>
</feature>
<feature type="transmembrane region" description="Helical" evidence="13">
    <location>
        <begin position="56"/>
        <end position="73"/>
    </location>
</feature>
<evidence type="ECO:0000313" key="15">
    <source>
        <dbReference type="Proteomes" id="UP000551501"/>
    </source>
</evidence>
<dbReference type="InterPro" id="IPR010617">
    <property type="entry name" value="TMEM175-like"/>
</dbReference>
<evidence type="ECO:0000313" key="14">
    <source>
        <dbReference type="EMBL" id="MBB4134475.1"/>
    </source>
</evidence>
<dbReference type="Pfam" id="PF06736">
    <property type="entry name" value="TMEM175"/>
    <property type="match status" value="1"/>
</dbReference>
<dbReference type="GO" id="GO:0005267">
    <property type="term" value="F:potassium channel activity"/>
    <property type="evidence" value="ECO:0007669"/>
    <property type="project" value="UniProtKB-KW"/>
</dbReference>
<keyword evidence="10 13" id="KW-0472">Membrane</keyword>
<gene>
    <name evidence="14" type="ORF">BKA16_001027</name>
</gene>
<feature type="transmembrane region" description="Helical" evidence="13">
    <location>
        <begin position="121"/>
        <end position="140"/>
    </location>
</feature>